<evidence type="ECO:0000256" key="4">
    <source>
        <dbReference type="ARBA" id="ARBA00032287"/>
    </source>
</evidence>
<dbReference type="Gene3D" id="3.70.10.10">
    <property type="match status" value="1"/>
</dbReference>
<evidence type="ECO:0000256" key="2">
    <source>
        <dbReference type="ARBA" id="ARBA00015068"/>
    </source>
</evidence>
<dbReference type="SUPFAM" id="SSF55979">
    <property type="entry name" value="DNA clamp"/>
    <property type="match status" value="2"/>
</dbReference>
<feature type="compositionally biased region" description="Basic and acidic residues" evidence="5">
    <location>
        <begin position="320"/>
        <end position="330"/>
    </location>
</feature>
<evidence type="ECO:0000313" key="6">
    <source>
        <dbReference type="EMBL" id="XBH23718.1"/>
    </source>
</evidence>
<dbReference type="EMBL" id="PP711849">
    <property type="protein sequence ID" value="XBH23718.1"/>
    <property type="molecule type" value="Genomic_DNA"/>
</dbReference>
<evidence type="ECO:0000256" key="3">
    <source>
        <dbReference type="ARBA" id="ARBA00023125"/>
    </source>
</evidence>
<proteinExistence type="inferred from homology"/>
<evidence type="ECO:0000256" key="1">
    <source>
        <dbReference type="ARBA" id="ARBA00010709"/>
    </source>
</evidence>
<organism evidence="6">
    <name type="scientific">Hipposideros bat herpesvirus</name>
    <dbReference type="NCBI Taxonomy" id="3141919"/>
    <lineage>
        <taxon>Viruses</taxon>
        <taxon>Duplodnaviria</taxon>
        <taxon>Heunggongvirae</taxon>
        <taxon>Peploviricota</taxon>
        <taxon>Herviviricetes</taxon>
        <taxon>Herpesvirales</taxon>
    </lineage>
</organism>
<sequence>MEPGKKYREQEPPTLALRLKPYKMAIQQLRSVLRMLRDNTTVTFLPTPAMVLQTVKTHHISKITFNSLCLYINDRTFKPRTINNVIPVIGSFIYMTSSKDLIKFNIVDTSDLCTMFQMTASDFSMEFRCACVHGQDIVRDNGESTCKLDLDYSVVCELIKWLSPHTRVKRNAKKQVQNVGTVQVLIHANPPTIKFCLSSSSELEFTASSRVSFHEVKNTRLTLQIKNLYQALTNCAVTKVSCTLRVITEHDVMLYAASKSNVFTVENFITEEPFTRNEFEFDRQSAKATFNNVSISTDACESMENDNADDHPVPAKKHDRGASRKGDQEHASQQNKYEQNKITSYMTKGGSSNTVERNAFFDGKEESDSDDSVTFEFVSSGKKQKCP</sequence>
<reference evidence="6" key="2">
    <citation type="submission" date="2024-02" db="EMBL/GenBank/DDBJ databases">
        <authorList>
            <person name="Hu B."/>
        </authorList>
    </citation>
    <scope>NUCLEOTIDE SEQUENCE</scope>
    <source>
        <strain evidence="6">2A/Kenya/BAT627/2015</strain>
    </source>
</reference>
<comment type="similarity">
    <text evidence="1">Belongs to the herpesviridae polymerase accessory protein family.</text>
</comment>
<dbReference type="InterPro" id="IPR046938">
    <property type="entry name" value="DNA_clamp_sf"/>
</dbReference>
<evidence type="ECO:0000256" key="5">
    <source>
        <dbReference type="SAM" id="MobiDB-lite"/>
    </source>
</evidence>
<dbReference type="GO" id="GO:0003677">
    <property type="term" value="F:DNA binding"/>
    <property type="evidence" value="ECO:0007669"/>
    <property type="project" value="UniProtKB-KW"/>
</dbReference>
<name>A0AAU7E260_9VIRU</name>
<protein>
    <recommendedName>
        <fullName evidence="2">DNA polymerase processivity factor</fullName>
    </recommendedName>
    <alternativeName>
        <fullName evidence="4">Polymerase accessory protein</fullName>
    </alternativeName>
</protein>
<reference evidence="6" key="1">
    <citation type="journal article" date="2024" name="Microbiome">
        <title>Substantial viral diversity in bats and rodents from East Africa: insights into evolution, recombination, and cocirculation.</title>
        <authorList>
            <person name="Wang D."/>
            <person name="Yang X."/>
            <person name="Ren Z."/>
            <person name="Hu B."/>
            <person name="Zhao H."/>
            <person name="Yang K."/>
            <person name="Shi P."/>
            <person name="Zhang Z."/>
            <person name="Feng Q."/>
            <person name="Nawenja C.V."/>
            <person name="Obanda V."/>
            <person name="Robert K."/>
            <person name="Nalikka B."/>
            <person name="Waruhiu C.N."/>
            <person name="Ochola G.O."/>
            <person name="Onyuok S.O."/>
            <person name="Ochieng H."/>
            <person name="Li B."/>
            <person name="Zhu Y."/>
            <person name="Si H."/>
            <person name="Yin J."/>
            <person name="Kristiansen K."/>
            <person name="Jin X."/>
            <person name="Xu X."/>
            <person name="Xiao M."/>
            <person name="Agwanda B."/>
            <person name="Ommeh S."/>
            <person name="Li J."/>
            <person name="Shi Z.L."/>
        </authorList>
    </citation>
    <scope>NUCLEOTIDE SEQUENCE</scope>
    <source>
        <strain evidence="6">2A/Kenya/BAT627/2015</strain>
    </source>
</reference>
<dbReference type="Pfam" id="PF03325">
    <property type="entry name" value="Herpes_PAP"/>
    <property type="match status" value="1"/>
</dbReference>
<keyword evidence="3" id="KW-0238">DNA-binding</keyword>
<dbReference type="GO" id="GO:0019079">
    <property type="term" value="P:viral genome replication"/>
    <property type="evidence" value="ECO:0007669"/>
    <property type="project" value="InterPro"/>
</dbReference>
<feature type="compositionally biased region" description="Polar residues" evidence="5">
    <location>
        <begin position="331"/>
        <end position="356"/>
    </location>
</feature>
<accession>A0AAU7E260</accession>
<dbReference type="GO" id="GO:0030337">
    <property type="term" value="F:DNA polymerase processivity factor activity"/>
    <property type="evidence" value="ECO:0007669"/>
    <property type="project" value="InterPro"/>
</dbReference>
<dbReference type="InterPro" id="IPR004997">
    <property type="entry name" value="Herpes_PAP"/>
</dbReference>
<feature type="region of interest" description="Disordered" evidence="5">
    <location>
        <begin position="302"/>
        <end position="387"/>
    </location>
</feature>